<dbReference type="SUPFAM" id="SSF46565">
    <property type="entry name" value="Chaperone J-domain"/>
    <property type="match status" value="1"/>
</dbReference>
<sequence>AWERARSGRASAPASNEPDAYAILGIRAGASNEDIRKVWRQLMQQNHPDRLAASGADPQQLARAAERVGRINAAWDRIKRERGLR</sequence>
<name>A0A850NTV9_9PROT</name>
<dbReference type="InterPro" id="IPR036869">
    <property type="entry name" value="J_dom_sf"/>
</dbReference>
<dbReference type="Pfam" id="PF00226">
    <property type="entry name" value="DnaJ"/>
    <property type="match status" value="1"/>
</dbReference>
<evidence type="ECO:0000259" key="1">
    <source>
        <dbReference type="PROSITE" id="PS50076"/>
    </source>
</evidence>
<evidence type="ECO:0000313" key="3">
    <source>
        <dbReference type="Proteomes" id="UP000565205"/>
    </source>
</evidence>
<dbReference type="InterPro" id="IPR001623">
    <property type="entry name" value="DnaJ_domain"/>
</dbReference>
<evidence type="ECO:0000313" key="2">
    <source>
        <dbReference type="EMBL" id="NVN31216.1"/>
    </source>
</evidence>
<gene>
    <name evidence="2" type="ORF">HUK83_12840</name>
</gene>
<dbReference type="AlphaFoldDB" id="A0A850NTV9"/>
<proteinExistence type="predicted"/>
<dbReference type="PROSITE" id="PS50076">
    <property type="entry name" value="DNAJ_2"/>
    <property type="match status" value="1"/>
</dbReference>
<dbReference type="Gene3D" id="1.10.287.110">
    <property type="entry name" value="DnaJ domain"/>
    <property type="match status" value="1"/>
</dbReference>
<dbReference type="EMBL" id="JABXXQ010000314">
    <property type="protein sequence ID" value="NVN31216.1"/>
    <property type="molecule type" value="Genomic_DNA"/>
</dbReference>
<feature type="non-terminal residue" evidence="2">
    <location>
        <position position="1"/>
    </location>
</feature>
<dbReference type="CDD" id="cd06257">
    <property type="entry name" value="DnaJ"/>
    <property type="match status" value="1"/>
</dbReference>
<dbReference type="Proteomes" id="UP000565205">
    <property type="component" value="Unassembled WGS sequence"/>
</dbReference>
<protein>
    <submittedName>
        <fullName evidence="2">DnaJ domain-containing protein</fullName>
    </submittedName>
</protein>
<reference evidence="2 3" key="1">
    <citation type="submission" date="2020-06" db="EMBL/GenBank/DDBJ databases">
        <title>Description of novel acetic acid bacteria.</title>
        <authorList>
            <person name="Sombolestani A."/>
        </authorList>
    </citation>
    <scope>NUCLEOTIDE SEQUENCE [LARGE SCALE GENOMIC DNA]</scope>
    <source>
        <strain evidence="2 3">LMG 26838</strain>
    </source>
</reference>
<comment type="caution">
    <text evidence="2">The sequence shown here is derived from an EMBL/GenBank/DDBJ whole genome shotgun (WGS) entry which is preliminary data.</text>
</comment>
<feature type="domain" description="J" evidence="1">
    <location>
        <begin position="19"/>
        <end position="85"/>
    </location>
</feature>
<organism evidence="2 3">
    <name type="scientific">Endobacter medicaginis</name>
    <dbReference type="NCBI Taxonomy" id="1181271"/>
    <lineage>
        <taxon>Bacteria</taxon>
        <taxon>Pseudomonadati</taxon>
        <taxon>Pseudomonadota</taxon>
        <taxon>Alphaproteobacteria</taxon>
        <taxon>Acetobacterales</taxon>
        <taxon>Acetobacteraceae</taxon>
        <taxon>Endobacter</taxon>
    </lineage>
</organism>
<dbReference type="SMART" id="SM00271">
    <property type="entry name" value="DnaJ"/>
    <property type="match status" value="1"/>
</dbReference>
<dbReference type="RefSeq" id="WP_176625377.1">
    <property type="nucleotide sequence ID" value="NZ_JABXXQ010000314.1"/>
</dbReference>
<accession>A0A850NTV9</accession>